<dbReference type="FunCoup" id="A0A0J6WSS5">
    <property type="interactions" value="358"/>
</dbReference>
<dbReference type="OrthoDB" id="9801699at2"/>
<evidence type="ECO:0000259" key="2">
    <source>
        <dbReference type="Pfam" id="PF04324"/>
    </source>
</evidence>
<dbReference type="STRING" id="39029.BSR42_05810"/>
<sequence length="488" mass="52590">MTKQADVVVIGGGITGTAILHELAKYNLRAILVEREPELAAGTTKANSAILHAGFDAPEGSMKARMNVEGNKMYHDLKDELNLEIRWSGSLVAAVDDEQMAVLKDLLKRGKDNDVPGLEIWDGNTVRESEPNVSKDVKGALWAPTAGICWPFGLALAFAENAVINGAEILRECTVTGITVKNHSVTAVETNQGTIETKYVINAAGIHADEISRLAGDDSFYIHPRKGEYILFDKTAQKDLVYCPVFPTPTKMGKGILVCATTHGNVFVGPNAQDMSDDEKENTAVTIPGMDETLEKARRLVPNIPVGATITEFAGVRAVSSTGDFVLGPSAITRGLIQAAGIQSPGLTSAPAIAKYLVDGIASEMSAARKADYKKGRPAQPCFRMLTNADQKALIARDARYGRVICRCETITEGEILDAIHRPVGARTVDGVKRRTRAGMGRCQGGFCGPRVTQILARELNIPITEVRKEMSKSYMFYDKETQSGGKA</sequence>
<dbReference type="AlphaFoldDB" id="A0A0J6WSS5"/>
<feature type="domain" description="BFD-like [2Fe-2S]-binding" evidence="2">
    <location>
        <begin position="404"/>
        <end position="458"/>
    </location>
</feature>
<dbReference type="SUPFAM" id="SSF51905">
    <property type="entry name" value="FAD/NAD(P)-binding domain"/>
    <property type="match status" value="1"/>
</dbReference>
<accession>A0A0J6WSS5</accession>
<dbReference type="RefSeq" id="WP_048514218.1">
    <property type="nucleotide sequence ID" value="NZ_FUXD01000020.1"/>
</dbReference>
<dbReference type="InterPro" id="IPR007419">
    <property type="entry name" value="BFD-like_2Fe2S-bd_dom"/>
</dbReference>
<dbReference type="Pfam" id="PF01266">
    <property type="entry name" value="DAO"/>
    <property type="match status" value="1"/>
</dbReference>
<dbReference type="InParanoid" id="A0A0J6WSS5"/>
<dbReference type="PANTHER" id="PTHR42720:SF1">
    <property type="entry name" value="GLYCEROL 3-PHOSPHATE OXIDASE"/>
    <property type="match status" value="1"/>
</dbReference>
<dbReference type="Gene3D" id="3.30.9.10">
    <property type="entry name" value="D-Amino Acid Oxidase, subunit A, domain 2"/>
    <property type="match status" value="1"/>
</dbReference>
<dbReference type="Gene3D" id="3.50.50.60">
    <property type="entry name" value="FAD/NAD(P)-binding domain"/>
    <property type="match status" value="1"/>
</dbReference>
<dbReference type="SUPFAM" id="SSF54373">
    <property type="entry name" value="FAD-linked reductases, C-terminal domain"/>
    <property type="match status" value="1"/>
</dbReference>
<dbReference type="PANTHER" id="PTHR42720">
    <property type="entry name" value="GLYCEROL-3-PHOSPHATE DEHYDROGENASE"/>
    <property type="match status" value="1"/>
</dbReference>
<dbReference type="PATRIC" id="fig|1122219.3.peg.1042"/>
<feature type="domain" description="FAD dependent oxidoreductase" evidence="1">
    <location>
        <begin position="6"/>
        <end position="359"/>
    </location>
</feature>
<keyword evidence="4" id="KW-1185">Reference proteome</keyword>
<evidence type="ECO:0000313" key="4">
    <source>
        <dbReference type="Proteomes" id="UP000036503"/>
    </source>
</evidence>
<dbReference type="InterPro" id="IPR052745">
    <property type="entry name" value="G3P_Oxidase/Oxidoreductase"/>
</dbReference>
<dbReference type="InterPro" id="IPR006076">
    <property type="entry name" value="FAD-dep_OxRdtase"/>
</dbReference>
<dbReference type="EMBL" id="LEKT01000020">
    <property type="protein sequence ID" value="KMO86555.1"/>
    <property type="molecule type" value="Genomic_DNA"/>
</dbReference>
<dbReference type="Proteomes" id="UP000036503">
    <property type="component" value="Unassembled WGS sequence"/>
</dbReference>
<reference evidence="3 4" key="1">
    <citation type="submission" date="2015-06" db="EMBL/GenBank/DDBJ databases">
        <title>Draft genome sequence of beer spoilage bacterium Megasphaera cerevisiae type strain 20462.</title>
        <authorList>
            <person name="Kutumbaka K."/>
            <person name="Pasmowitz J."/>
            <person name="Mategko J."/>
            <person name="Reyes D."/>
            <person name="Friedrich A."/>
            <person name="Han S."/>
            <person name="Martens-Habbena W."/>
            <person name="Neal-McKinney J."/>
            <person name="Janagama H.K."/>
            <person name="Nadala C."/>
            <person name="Samadpour M."/>
        </authorList>
    </citation>
    <scope>NUCLEOTIDE SEQUENCE [LARGE SCALE GENOMIC DNA]</scope>
    <source>
        <strain evidence="3 4">DSM 20462</strain>
    </source>
</reference>
<evidence type="ECO:0000313" key="3">
    <source>
        <dbReference type="EMBL" id="KMO86555.1"/>
    </source>
</evidence>
<dbReference type="Pfam" id="PF04324">
    <property type="entry name" value="Fer2_BFD"/>
    <property type="match status" value="1"/>
</dbReference>
<comment type="caution">
    <text evidence="3">The sequence shown here is derived from an EMBL/GenBank/DDBJ whole genome shotgun (WGS) entry which is preliminary data.</text>
</comment>
<dbReference type="Gene3D" id="1.10.10.1100">
    <property type="entry name" value="BFD-like [2Fe-2S]-binding domain"/>
    <property type="match status" value="1"/>
</dbReference>
<dbReference type="InterPro" id="IPR041854">
    <property type="entry name" value="BFD-like_2Fe2S-bd_dom_sf"/>
</dbReference>
<evidence type="ECO:0000259" key="1">
    <source>
        <dbReference type="Pfam" id="PF01266"/>
    </source>
</evidence>
<name>A0A0J6WSS5_9FIRM</name>
<protein>
    <submittedName>
        <fullName evidence="3">FAD-dependent oxidoreductase</fullName>
    </submittedName>
</protein>
<dbReference type="InterPro" id="IPR036188">
    <property type="entry name" value="FAD/NAD-bd_sf"/>
</dbReference>
<organism evidence="3 4">
    <name type="scientific">Megasphaera cerevisiae DSM 20462</name>
    <dbReference type="NCBI Taxonomy" id="1122219"/>
    <lineage>
        <taxon>Bacteria</taxon>
        <taxon>Bacillati</taxon>
        <taxon>Bacillota</taxon>
        <taxon>Negativicutes</taxon>
        <taxon>Veillonellales</taxon>
        <taxon>Veillonellaceae</taxon>
        <taxon>Megasphaera</taxon>
    </lineage>
</organism>
<proteinExistence type="predicted"/>
<dbReference type="CDD" id="cd19946">
    <property type="entry name" value="GlpA-like_Fer2_BFD-like"/>
    <property type="match status" value="1"/>
</dbReference>
<gene>
    <name evidence="3" type="ORF">AB840_07515</name>
</gene>